<evidence type="ECO:0000313" key="2">
    <source>
        <dbReference type="Proteomes" id="UP001596380"/>
    </source>
</evidence>
<accession>A0ABW2CWN5</accession>
<gene>
    <name evidence="1" type="ORF">ACFQKB_41290</name>
</gene>
<protein>
    <submittedName>
        <fullName evidence="1">Uncharacterized protein</fullName>
    </submittedName>
</protein>
<dbReference type="EMBL" id="JBHSXS010000050">
    <property type="protein sequence ID" value="MFC6886252.1"/>
    <property type="molecule type" value="Genomic_DNA"/>
</dbReference>
<sequence length="84" mass="9303">MTGSKCRTPGHPRLGWVEDSTQPGTGYEVAEYCPMCDADVPKVQEHARWAWERGLAEGEPVEHYGRAARLAMMRVLEGGRAEAC</sequence>
<name>A0ABW2CWN5_9ACTN</name>
<organism evidence="1 2">
    <name type="scientific">Actinomadura yumaensis</name>
    <dbReference type="NCBI Taxonomy" id="111807"/>
    <lineage>
        <taxon>Bacteria</taxon>
        <taxon>Bacillati</taxon>
        <taxon>Actinomycetota</taxon>
        <taxon>Actinomycetes</taxon>
        <taxon>Streptosporangiales</taxon>
        <taxon>Thermomonosporaceae</taxon>
        <taxon>Actinomadura</taxon>
    </lineage>
</organism>
<proteinExistence type="predicted"/>
<dbReference type="RefSeq" id="WP_160819043.1">
    <property type="nucleotide sequence ID" value="NZ_JBHSXE010000001.1"/>
</dbReference>
<keyword evidence="2" id="KW-1185">Reference proteome</keyword>
<dbReference type="Proteomes" id="UP001596380">
    <property type="component" value="Unassembled WGS sequence"/>
</dbReference>
<evidence type="ECO:0000313" key="1">
    <source>
        <dbReference type="EMBL" id="MFC6886252.1"/>
    </source>
</evidence>
<reference evidence="2" key="1">
    <citation type="journal article" date="2019" name="Int. J. Syst. Evol. Microbiol.">
        <title>The Global Catalogue of Microorganisms (GCM) 10K type strain sequencing project: providing services to taxonomists for standard genome sequencing and annotation.</title>
        <authorList>
            <consortium name="The Broad Institute Genomics Platform"/>
            <consortium name="The Broad Institute Genome Sequencing Center for Infectious Disease"/>
            <person name="Wu L."/>
            <person name="Ma J."/>
        </authorList>
    </citation>
    <scope>NUCLEOTIDE SEQUENCE [LARGE SCALE GENOMIC DNA]</scope>
    <source>
        <strain evidence="2">JCM 3369</strain>
    </source>
</reference>
<comment type="caution">
    <text evidence="1">The sequence shown here is derived from an EMBL/GenBank/DDBJ whole genome shotgun (WGS) entry which is preliminary data.</text>
</comment>